<gene>
    <name evidence="1" type="ORF">B0I36DRAFT_141570</name>
</gene>
<reference evidence="1" key="1">
    <citation type="journal article" date="2021" name="Nat. Commun.">
        <title>Genetic determinants of endophytism in the Arabidopsis root mycobiome.</title>
        <authorList>
            <person name="Mesny F."/>
            <person name="Miyauchi S."/>
            <person name="Thiergart T."/>
            <person name="Pickel B."/>
            <person name="Atanasova L."/>
            <person name="Karlsson M."/>
            <person name="Huettel B."/>
            <person name="Barry K.W."/>
            <person name="Haridas S."/>
            <person name="Chen C."/>
            <person name="Bauer D."/>
            <person name="Andreopoulos W."/>
            <person name="Pangilinan J."/>
            <person name="LaButti K."/>
            <person name="Riley R."/>
            <person name="Lipzen A."/>
            <person name="Clum A."/>
            <person name="Drula E."/>
            <person name="Henrissat B."/>
            <person name="Kohler A."/>
            <person name="Grigoriev I.V."/>
            <person name="Martin F.M."/>
            <person name="Hacquard S."/>
        </authorList>
    </citation>
    <scope>NUCLEOTIDE SEQUENCE</scope>
    <source>
        <strain evidence="1">MPI-CAGE-CH-0230</strain>
    </source>
</reference>
<sequence length="149" mass="16544">MDTWVLQAVDQGQGESLSSQSIPGLIQANSMMALKCKVHSYKRVESRACSTRRMVCSSRTGSHWQRTSEPTTSMTKVVRIIIPPLTQLAVSSRVETVDAVLLHFVDYPRFRCKSPVNTAWLISPHQSASCGLGLAVLGWHDKPFNLDKC</sequence>
<evidence type="ECO:0000313" key="2">
    <source>
        <dbReference type="Proteomes" id="UP000756346"/>
    </source>
</evidence>
<proteinExistence type="predicted"/>
<organism evidence="1 2">
    <name type="scientific">Microdochium trichocladiopsis</name>
    <dbReference type="NCBI Taxonomy" id="1682393"/>
    <lineage>
        <taxon>Eukaryota</taxon>
        <taxon>Fungi</taxon>
        <taxon>Dikarya</taxon>
        <taxon>Ascomycota</taxon>
        <taxon>Pezizomycotina</taxon>
        <taxon>Sordariomycetes</taxon>
        <taxon>Xylariomycetidae</taxon>
        <taxon>Xylariales</taxon>
        <taxon>Microdochiaceae</taxon>
        <taxon>Microdochium</taxon>
    </lineage>
</organism>
<name>A0A9P8Y1V4_9PEZI</name>
<dbReference type="AlphaFoldDB" id="A0A9P8Y1V4"/>
<accession>A0A9P8Y1V4</accession>
<comment type="caution">
    <text evidence="1">The sequence shown here is derived from an EMBL/GenBank/DDBJ whole genome shotgun (WGS) entry which is preliminary data.</text>
</comment>
<dbReference type="Proteomes" id="UP000756346">
    <property type="component" value="Unassembled WGS sequence"/>
</dbReference>
<dbReference type="GeneID" id="70177925"/>
<protein>
    <submittedName>
        <fullName evidence="1">Uncharacterized protein</fullName>
    </submittedName>
</protein>
<evidence type="ECO:0000313" key="1">
    <source>
        <dbReference type="EMBL" id="KAH7027660.1"/>
    </source>
</evidence>
<dbReference type="EMBL" id="JAGTJQ010000007">
    <property type="protein sequence ID" value="KAH7027660.1"/>
    <property type="molecule type" value="Genomic_DNA"/>
</dbReference>
<dbReference type="RefSeq" id="XP_046010459.1">
    <property type="nucleotide sequence ID" value="XM_046148379.1"/>
</dbReference>
<keyword evidence="2" id="KW-1185">Reference proteome</keyword>